<gene>
    <name evidence="1" type="ORF">F2Q69_00030405</name>
</gene>
<protein>
    <submittedName>
        <fullName evidence="1">Uncharacterized protein</fullName>
    </submittedName>
</protein>
<accession>A0A8S9RTR1</accession>
<dbReference type="AlphaFoldDB" id="A0A8S9RTR1"/>
<sequence>MENLIVESDLIVYKEIVGPAIYDRYGEDMMMVEPIDFVFGKDAFKTTKVNMRDFIGVIRSETSKSNREGNNWTTLCWKIGNHVTTHSSGRYQESFLNKKLQQMKGTKKKRLQATKVSVEGRVMIKYLQRRVCNQSIDFKIGTGSSVM</sequence>
<dbReference type="Proteomes" id="UP000712600">
    <property type="component" value="Unassembled WGS sequence"/>
</dbReference>
<evidence type="ECO:0000313" key="1">
    <source>
        <dbReference type="EMBL" id="KAF3584006.1"/>
    </source>
</evidence>
<comment type="caution">
    <text evidence="1">The sequence shown here is derived from an EMBL/GenBank/DDBJ whole genome shotgun (WGS) entry which is preliminary data.</text>
</comment>
<name>A0A8S9RTR1_BRACR</name>
<reference evidence="1" key="1">
    <citation type="submission" date="2019-12" db="EMBL/GenBank/DDBJ databases">
        <title>Genome sequencing and annotation of Brassica cretica.</title>
        <authorList>
            <person name="Studholme D.J."/>
            <person name="Sarris P."/>
        </authorList>
    </citation>
    <scope>NUCLEOTIDE SEQUENCE</scope>
    <source>
        <strain evidence="1">PFS-109/04</strain>
        <tissue evidence="1">Leaf</tissue>
    </source>
</reference>
<organism evidence="1 2">
    <name type="scientific">Brassica cretica</name>
    <name type="common">Mustard</name>
    <dbReference type="NCBI Taxonomy" id="69181"/>
    <lineage>
        <taxon>Eukaryota</taxon>
        <taxon>Viridiplantae</taxon>
        <taxon>Streptophyta</taxon>
        <taxon>Embryophyta</taxon>
        <taxon>Tracheophyta</taxon>
        <taxon>Spermatophyta</taxon>
        <taxon>Magnoliopsida</taxon>
        <taxon>eudicotyledons</taxon>
        <taxon>Gunneridae</taxon>
        <taxon>Pentapetalae</taxon>
        <taxon>rosids</taxon>
        <taxon>malvids</taxon>
        <taxon>Brassicales</taxon>
        <taxon>Brassicaceae</taxon>
        <taxon>Brassiceae</taxon>
        <taxon>Brassica</taxon>
    </lineage>
</organism>
<proteinExistence type="predicted"/>
<dbReference type="EMBL" id="QGKX02000088">
    <property type="protein sequence ID" value="KAF3584006.1"/>
    <property type="molecule type" value="Genomic_DNA"/>
</dbReference>
<evidence type="ECO:0000313" key="2">
    <source>
        <dbReference type="Proteomes" id="UP000712600"/>
    </source>
</evidence>